<dbReference type="PROSITE" id="PS50531">
    <property type="entry name" value="HTH_IS21"/>
    <property type="match status" value="1"/>
</dbReference>
<keyword evidence="1" id="KW-0812">Transmembrane</keyword>
<feature type="domain" description="HTH IS21-type" evidence="2">
    <location>
        <begin position="225"/>
        <end position="288"/>
    </location>
</feature>
<dbReference type="PANTHER" id="PTHR33498:SF1">
    <property type="entry name" value="TRANSPOSASE FOR INSERTION SEQUENCE ELEMENT IS1557"/>
    <property type="match status" value="1"/>
</dbReference>
<name>A0A2T0M217_9ACTN</name>
<evidence type="ECO:0000313" key="3">
    <source>
        <dbReference type="EMBL" id="PRX50766.1"/>
    </source>
</evidence>
<proteinExistence type="predicted"/>
<keyword evidence="1" id="KW-1133">Transmembrane helix</keyword>
<dbReference type="AlphaFoldDB" id="A0A2T0M217"/>
<protein>
    <submittedName>
        <fullName evidence="3">Transposase</fullName>
    </submittedName>
</protein>
<keyword evidence="4" id="KW-1185">Reference proteome</keyword>
<evidence type="ECO:0000313" key="4">
    <source>
        <dbReference type="Proteomes" id="UP000238312"/>
    </source>
</evidence>
<dbReference type="InterPro" id="IPR002560">
    <property type="entry name" value="Transposase_DDE"/>
</dbReference>
<dbReference type="NCBIfam" id="NF033550">
    <property type="entry name" value="transpos_ISL3"/>
    <property type="match status" value="1"/>
</dbReference>
<dbReference type="InterPro" id="IPR017894">
    <property type="entry name" value="HTH_IS21_transposase_type"/>
</dbReference>
<feature type="transmembrane region" description="Helical" evidence="1">
    <location>
        <begin position="60"/>
        <end position="85"/>
    </location>
</feature>
<gene>
    <name evidence="3" type="ORF">B0I32_13753</name>
</gene>
<evidence type="ECO:0000256" key="1">
    <source>
        <dbReference type="SAM" id="Phobius"/>
    </source>
</evidence>
<dbReference type="Pfam" id="PF01610">
    <property type="entry name" value="DDE_Tnp_ISL3"/>
    <property type="match status" value="2"/>
</dbReference>
<sequence>MHGYHRRRVADRRVNGLPVMIELRLRRLVCINLDCARQTFNEQVPGLAGRYGRRTPGATALVIACALALAGRAGASLLATIGFLLSRTSVLSALMALPEPPPDVPAAIGVDDFAIKRGQRYATIIIDAVTHRCLDVLPDRLGVTFAHWLRQHPGVQLICRDRSTAYAAGARNGAPQAVQCADRWHLLKNLSQAIEKLALAHRGCFRDIATGQGRDDGPTVRRTRSRHATIHALLGQGVANNEIARRLNLALNTVKKYARAPRVEQLIGGTKRDTTLVDPFRDHLRSRRAAEPGVAVWTLLKEIKSMGYQGGSTLLYRYLDQGRAEDAQPPPSPRRVAIWIMTDPAYLSPGRAVRLQEVLDGCLQLKQATEHVRTFADLLTQRQGHRLDDWINEVRASDLQPLRSFAEGLLIDHDAVVAGLTLPYSNGPTEGVVNKIIMWNQICQPESSYRSSAGAAGVSPVGL</sequence>
<dbReference type="Proteomes" id="UP000238312">
    <property type="component" value="Unassembled WGS sequence"/>
</dbReference>
<evidence type="ECO:0000259" key="2">
    <source>
        <dbReference type="PROSITE" id="PS50531"/>
    </source>
</evidence>
<comment type="caution">
    <text evidence="3">The sequence shown here is derived from an EMBL/GenBank/DDBJ whole genome shotgun (WGS) entry which is preliminary data.</text>
</comment>
<accession>A0A2T0M217</accession>
<organism evidence="3 4">
    <name type="scientific">Nonomuraea fuscirosea</name>
    <dbReference type="NCBI Taxonomy" id="1291556"/>
    <lineage>
        <taxon>Bacteria</taxon>
        <taxon>Bacillati</taxon>
        <taxon>Actinomycetota</taxon>
        <taxon>Actinomycetes</taxon>
        <taxon>Streptosporangiales</taxon>
        <taxon>Streptosporangiaceae</taxon>
        <taxon>Nonomuraea</taxon>
    </lineage>
</organism>
<dbReference type="EMBL" id="PVNG01000037">
    <property type="protein sequence ID" value="PRX50766.1"/>
    <property type="molecule type" value="Genomic_DNA"/>
</dbReference>
<dbReference type="PANTHER" id="PTHR33498">
    <property type="entry name" value="TRANSPOSASE FOR INSERTION SEQUENCE ELEMENT IS1557"/>
    <property type="match status" value="1"/>
</dbReference>
<keyword evidence="1" id="KW-0472">Membrane</keyword>
<dbReference type="InterPro" id="IPR047951">
    <property type="entry name" value="Transpos_ISL3"/>
</dbReference>
<reference evidence="3 4" key="1">
    <citation type="submission" date="2018-03" db="EMBL/GenBank/DDBJ databases">
        <title>Genomic Encyclopedia of Type Strains, Phase III (KMG-III): the genomes of soil and plant-associated and newly described type strains.</title>
        <authorList>
            <person name="Whitman W."/>
        </authorList>
    </citation>
    <scope>NUCLEOTIDE SEQUENCE [LARGE SCALE GENOMIC DNA]</scope>
    <source>
        <strain evidence="3 4">CGMCC 4.7104</strain>
    </source>
</reference>